<dbReference type="InterPro" id="IPR004358">
    <property type="entry name" value="Sig_transdc_His_kin-like_C"/>
</dbReference>
<sequence length="481" mass="52839">MKRWWKRSLAAQFIGLMLLALALSQALSFVTSWDERGKALQAAAKAEFFSRTASLATLLESIPTAFRKDVLDASGTAYSRFWLSSQDPVDASMWRQEAWAQLSKPMPNMKALKFKMAETANSAAASAPSQLETSPFHALAAPTDSWTTLSPHVWTVPQPAKFLYLSHSNGMGLAVGLSDGTWLNTAYAKPVPNSIWNVQSLSSLGITAAILSLIGVIVSRQIASPMRRLAVAAEALGRGESVQPLPEAGPDDIRQTAEAFNRMQCRLHRFVEDRTRMLAAIGHDLRTPLTSLRLRAEFVADPDVQQKMLATIDEIQTMTEAALAFAREEGTVENTRAMNISALVESICDDMDELGQDVKFLESEKIVYRCRPDALRRAFRNLIENAVRYGERARVSVRKRHDGIGIIVEDDGPGIPESAFEDVFAPFFRLEQSRNRETGGVGLGLSIARAIIHHHGGEIALFNGDIGLKVIVTLPAAQRIA</sequence>
<reference evidence="18" key="1">
    <citation type="submission" date="2017-11" db="EMBL/GenBank/DDBJ databases">
        <authorList>
            <person name="Kuznetsova I."/>
            <person name="Sazanova A."/>
            <person name="Chirak E."/>
            <person name="Safronova V."/>
            <person name="Willems A."/>
        </authorList>
    </citation>
    <scope>NUCLEOTIDE SEQUENCE [LARGE SCALE GENOMIC DNA]</scope>
    <source>
        <strain evidence="18">STM 196</strain>
    </source>
</reference>
<evidence type="ECO:0000259" key="15">
    <source>
        <dbReference type="PROSITE" id="PS50109"/>
    </source>
</evidence>
<dbReference type="InterPro" id="IPR003660">
    <property type="entry name" value="HAMP_dom"/>
</dbReference>
<dbReference type="CDD" id="cd00082">
    <property type="entry name" value="HisKA"/>
    <property type="match status" value="1"/>
</dbReference>
<dbReference type="Pfam" id="PF00672">
    <property type="entry name" value="HAMP"/>
    <property type="match status" value="1"/>
</dbReference>
<feature type="domain" description="HAMP" evidence="16">
    <location>
        <begin position="220"/>
        <end position="272"/>
    </location>
</feature>
<gene>
    <name evidence="17" type="ORF">CU102_04030</name>
</gene>
<dbReference type="Gene3D" id="1.10.287.130">
    <property type="match status" value="1"/>
</dbReference>
<dbReference type="SMART" id="SM00388">
    <property type="entry name" value="HisKA"/>
    <property type="match status" value="1"/>
</dbReference>
<evidence type="ECO:0000256" key="13">
    <source>
        <dbReference type="ARBA" id="ARBA00023012"/>
    </source>
</evidence>
<accession>A0A2P7BUW5</accession>
<dbReference type="PROSITE" id="PS50109">
    <property type="entry name" value="HIS_KIN"/>
    <property type="match status" value="1"/>
</dbReference>
<keyword evidence="6" id="KW-0597">Phosphoprotein</keyword>
<dbReference type="Pfam" id="PF00512">
    <property type="entry name" value="HisKA"/>
    <property type="match status" value="1"/>
</dbReference>
<evidence type="ECO:0000313" key="17">
    <source>
        <dbReference type="EMBL" id="PSH70260.1"/>
    </source>
</evidence>
<keyword evidence="13" id="KW-0902">Two-component regulatory system</keyword>
<dbReference type="PANTHER" id="PTHR44936">
    <property type="entry name" value="SENSOR PROTEIN CREC"/>
    <property type="match status" value="1"/>
</dbReference>
<dbReference type="Gene3D" id="3.30.565.10">
    <property type="entry name" value="Histidine kinase-like ATPase, C-terminal domain"/>
    <property type="match status" value="1"/>
</dbReference>
<dbReference type="InterPro" id="IPR036890">
    <property type="entry name" value="HATPase_C_sf"/>
</dbReference>
<proteinExistence type="predicted"/>
<dbReference type="SUPFAM" id="SSF158472">
    <property type="entry name" value="HAMP domain-like"/>
    <property type="match status" value="1"/>
</dbReference>
<protein>
    <recommendedName>
        <fullName evidence="3">histidine kinase</fullName>
        <ecNumber evidence="3">2.7.13.3</ecNumber>
    </recommendedName>
</protein>
<dbReference type="SMART" id="SM00304">
    <property type="entry name" value="HAMP"/>
    <property type="match status" value="1"/>
</dbReference>
<dbReference type="InterPro" id="IPR003661">
    <property type="entry name" value="HisK_dim/P_dom"/>
</dbReference>
<dbReference type="InterPro" id="IPR003594">
    <property type="entry name" value="HATPase_dom"/>
</dbReference>
<evidence type="ECO:0000256" key="14">
    <source>
        <dbReference type="ARBA" id="ARBA00023136"/>
    </source>
</evidence>
<evidence type="ECO:0000256" key="12">
    <source>
        <dbReference type="ARBA" id="ARBA00022989"/>
    </source>
</evidence>
<dbReference type="SMART" id="SM00387">
    <property type="entry name" value="HATPase_c"/>
    <property type="match status" value="1"/>
</dbReference>
<keyword evidence="10 17" id="KW-0418">Kinase</keyword>
<keyword evidence="14" id="KW-0472">Membrane</keyword>
<evidence type="ECO:0000256" key="7">
    <source>
        <dbReference type="ARBA" id="ARBA00022679"/>
    </source>
</evidence>
<dbReference type="GO" id="GO:0000155">
    <property type="term" value="F:phosphorelay sensor kinase activity"/>
    <property type="evidence" value="ECO:0007669"/>
    <property type="project" value="InterPro"/>
</dbReference>
<dbReference type="OrthoDB" id="9804645at2"/>
<dbReference type="AlphaFoldDB" id="A0A2P7BUW5"/>
<keyword evidence="12" id="KW-1133">Transmembrane helix</keyword>
<dbReference type="PROSITE" id="PS50885">
    <property type="entry name" value="HAMP"/>
    <property type="match status" value="1"/>
</dbReference>
<comment type="subcellular location">
    <subcellularLocation>
        <location evidence="2">Cell inner membrane</location>
        <topology evidence="2">Multi-pass membrane protein</topology>
    </subcellularLocation>
</comment>
<keyword evidence="18" id="KW-1185">Reference proteome</keyword>
<dbReference type="RefSeq" id="WP_106709672.1">
    <property type="nucleotide sequence ID" value="NZ_PGGO01000002.1"/>
</dbReference>
<evidence type="ECO:0000259" key="16">
    <source>
        <dbReference type="PROSITE" id="PS50885"/>
    </source>
</evidence>
<evidence type="ECO:0000256" key="11">
    <source>
        <dbReference type="ARBA" id="ARBA00022840"/>
    </source>
</evidence>
<keyword evidence="9" id="KW-0547">Nucleotide-binding</keyword>
<feature type="domain" description="Histidine kinase" evidence="15">
    <location>
        <begin position="280"/>
        <end position="478"/>
    </location>
</feature>
<dbReference type="Gene3D" id="1.10.8.500">
    <property type="entry name" value="HAMP domain in histidine kinase"/>
    <property type="match status" value="1"/>
</dbReference>
<evidence type="ECO:0000313" key="18">
    <source>
        <dbReference type="Proteomes" id="UP000241444"/>
    </source>
</evidence>
<evidence type="ECO:0000256" key="1">
    <source>
        <dbReference type="ARBA" id="ARBA00000085"/>
    </source>
</evidence>
<dbReference type="InterPro" id="IPR036097">
    <property type="entry name" value="HisK_dim/P_sf"/>
</dbReference>
<evidence type="ECO:0000256" key="2">
    <source>
        <dbReference type="ARBA" id="ARBA00004429"/>
    </source>
</evidence>
<evidence type="ECO:0000256" key="6">
    <source>
        <dbReference type="ARBA" id="ARBA00022553"/>
    </source>
</evidence>
<keyword evidence="7" id="KW-0808">Transferase</keyword>
<dbReference type="InterPro" id="IPR005467">
    <property type="entry name" value="His_kinase_dom"/>
</dbReference>
<dbReference type="InterPro" id="IPR050980">
    <property type="entry name" value="2C_sensor_his_kinase"/>
</dbReference>
<dbReference type="PRINTS" id="PR00344">
    <property type="entry name" value="BCTRLSENSOR"/>
</dbReference>
<comment type="catalytic activity">
    <reaction evidence="1">
        <text>ATP + protein L-histidine = ADP + protein N-phospho-L-histidine.</text>
        <dbReference type="EC" id="2.7.13.3"/>
    </reaction>
</comment>
<dbReference type="PANTHER" id="PTHR44936:SF5">
    <property type="entry name" value="SENSOR HISTIDINE KINASE ENVZ"/>
    <property type="match status" value="1"/>
</dbReference>
<dbReference type="GO" id="GO:0005524">
    <property type="term" value="F:ATP binding"/>
    <property type="evidence" value="ECO:0007669"/>
    <property type="project" value="UniProtKB-KW"/>
</dbReference>
<dbReference type="CDD" id="cd06225">
    <property type="entry name" value="HAMP"/>
    <property type="match status" value="1"/>
</dbReference>
<dbReference type="Proteomes" id="UP000241444">
    <property type="component" value="Unassembled WGS sequence"/>
</dbReference>
<evidence type="ECO:0000256" key="3">
    <source>
        <dbReference type="ARBA" id="ARBA00012438"/>
    </source>
</evidence>
<comment type="caution">
    <text evidence="17">The sequence shown here is derived from an EMBL/GenBank/DDBJ whole genome shotgun (WGS) entry which is preliminary data.</text>
</comment>
<evidence type="ECO:0000256" key="8">
    <source>
        <dbReference type="ARBA" id="ARBA00022692"/>
    </source>
</evidence>
<keyword evidence="5" id="KW-0997">Cell inner membrane</keyword>
<evidence type="ECO:0000256" key="9">
    <source>
        <dbReference type="ARBA" id="ARBA00022741"/>
    </source>
</evidence>
<dbReference type="EMBL" id="PGGO01000002">
    <property type="protein sequence ID" value="PSH70260.1"/>
    <property type="molecule type" value="Genomic_DNA"/>
</dbReference>
<organism evidence="17 18">
    <name type="scientific">Phyllobacterium brassicacearum</name>
    <dbReference type="NCBI Taxonomy" id="314235"/>
    <lineage>
        <taxon>Bacteria</taxon>
        <taxon>Pseudomonadati</taxon>
        <taxon>Pseudomonadota</taxon>
        <taxon>Alphaproteobacteria</taxon>
        <taxon>Hyphomicrobiales</taxon>
        <taxon>Phyllobacteriaceae</taxon>
        <taxon>Phyllobacterium</taxon>
    </lineage>
</organism>
<evidence type="ECO:0000256" key="4">
    <source>
        <dbReference type="ARBA" id="ARBA00022475"/>
    </source>
</evidence>
<keyword evidence="8" id="KW-0812">Transmembrane</keyword>
<dbReference type="SUPFAM" id="SSF55874">
    <property type="entry name" value="ATPase domain of HSP90 chaperone/DNA topoisomerase II/histidine kinase"/>
    <property type="match status" value="1"/>
</dbReference>
<name>A0A2P7BUW5_9HYPH</name>
<dbReference type="EC" id="2.7.13.3" evidence="3"/>
<dbReference type="Pfam" id="PF02518">
    <property type="entry name" value="HATPase_c"/>
    <property type="match status" value="1"/>
</dbReference>
<dbReference type="GO" id="GO:0005886">
    <property type="term" value="C:plasma membrane"/>
    <property type="evidence" value="ECO:0007669"/>
    <property type="project" value="UniProtKB-SubCell"/>
</dbReference>
<dbReference type="SUPFAM" id="SSF47384">
    <property type="entry name" value="Homodimeric domain of signal transducing histidine kinase"/>
    <property type="match status" value="1"/>
</dbReference>
<evidence type="ECO:0000256" key="5">
    <source>
        <dbReference type="ARBA" id="ARBA00022519"/>
    </source>
</evidence>
<evidence type="ECO:0000256" key="10">
    <source>
        <dbReference type="ARBA" id="ARBA00022777"/>
    </source>
</evidence>
<keyword evidence="4" id="KW-1003">Cell membrane</keyword>
<keyword evidence="11" id="KW-0067">ATP-binding</keyword>